<keyword evidence="5" id="KW-0676">Redox-active center</keyword>
<dbReference type="PANTHER" id="PTHR11592">
    <property type="entry name" value="GLUTATHIONE PEROXIDASE"/>
    <property type="match status" value="1"/>
</dbReference>
<evidence type="ECO:0000256" key="2">
    <source>
        <dbReference type="ARBA" id="ARBA00022559"/>
    </source>
</evidence>
<comment type="similarity">
    <text evidence="1 7">Belongs to the glutathione peroxidase family.</text>
</comment>
<accession>A0AA39CII5</accession>
<evidence type="ECO:0000256" key="8">
    <source>
        <dbReference type="SAM" id="SignalP"/>
    </source>
</evidence>
<evidence type="ECO:0000256" key="7">
    <source>
        <dbReference type="RuleBase" id="RU000499"/>
    </source>
</evidence>
<dbReference type="EMBL" id="JAPDRN010000270">
    <property type="protein sequence ID" value="KAJ9609267.1"/>
    <property type="molecule type" value="Genomic_DNA"/>
</dbReference>
<evidence type="ECO:0000256" key="1">
    <source>
        <dbReference type="ARBA" id="ARBA00006926"/>
    </source>
</evidence>
<dbReference type="Pfam" id="PF00255">
    <property type="entry name" value="GSHPx"/>
    <property type="match status" value="1"/>
</dbReference>
<dbReference type="PROSITE" id="PS00460">
    <property type="entry name" value="GLUTATHIONE_PEROXID_1"/>
    <property type="match status" value="1"/>
</dbReference>
<organism evidence="10">
    <name type="scientific">Knufia peltigerae</name>
    <dbReference type="NCBI Taxonomy" id="1002370"/>
    <lineage>
        <taxon>Eukaryota</taxon>
        <taxon>Fungi</taxon>
        <taxon>Dikarya</taxon>
        <taxon>Ascomycota</taxon>
        <taxon>Pezizomycotina</taxon>
        <taxon>Eurotiomycetes</taxon>
        <taxon>Chaetothyriomycetidae</taxon>
        <taxon>Chaetothyriales</taxon>
        <taxon>Trichomeriaceae</taxon>
        <taxon>Knufia</taxon>
    </lineage>
</organism>
<dbReference type="PROSITE" id="PS51355">
    <property type="entry name" value="GLUTATHIONE_PEROXID_3"/>
    <property type="match status" value="1"/>
</dbReference>
<dbReference type="PRINTS" id="PR01011">
    <property type="entry name" value="GLUTPROXDASE"/>
</dbReference>
<evidence type="ECO:0000256" key="6">
    <source>
        <dbReference type="ARBA" id="ARBA00049091"/>
    </source>
</evidence>
<dbReference type="InterPro" id="IPR013766">
    <property type="entry name" value="Thioredoxin_domain"/>
</dbReference>
<reference evidence="10" key="1">
    <citation type="submission" date="2022-10" db="EMBL/GenBank/DDBJ databases">
        <title>Culturing micro-colonial fungi from biological soil crusts in the Mojave desert and describing Neophaeococcomyces mojavensis, and introducing the new genera and species Taxawa tesnikishii.</title>
        <authorList>
            <person name="Kurbessoian T."/>
            <person name="Stajich J.E."/>
        </authorList>
    </citation>
    <scope>NUCLEOTIDE SEQUENCE</scope>
    <source>
        <strain evidence="10">TK_35</strain>
    </source>
</reference>
<dbReference type="InterPro" id="IPR000889">
    <property type="entry name" value="Glutathione_peroxidase"/>
</dbReference>
<feature type="chain" id="PRO_5041377253" description="Glutathione peroxidase" evidence="8">
    <location>
        <begin position="21"/>
        <end position="344"/>
    </location>
</feature>
<feature type="domain" description="Thioredoxin" evidence="9">
    <location>
        <begin position="162"/>
        <end position="343"/>
    </location>
</feature>
<dbReference type="PANTHER" id="PTHR11592:SF40">
    <property type="entry name" value="THIOREDOXIN_GLUTATHIONE PEROXIDASE BTUE"/>
    <property type="match status" value="1"/>
</dbReference>
<dbReference type="GO" id="GO:0034599">
    <property type="term" value="P:cellular response to oxidative stress"/>
    <property type="evidence" value="ECO:0007669"/>
    <property type="project" value="TreeGrafter"/>
</dbReference>
<evidence type="ECO:0000259" key="9">
    <source>
        <dbReference type="PROSITE" id="PS51352"/>
    </source>
</evidence>
<dbReference type="GO" id="GO:0140824">
    <property type="term" value="F:thioredoxin-dependent peroxiredoxin activity"/>
    <property type="evidence" value="ECO:0007669"/>
    <property type="project" value="UniProtKB-EC"/>
</dbReference>
<comment type="caution">
    <text evidence="10">The sequence shown here is derived from an EMBL/GenBank/DDBJ whole genome shotgun (WGS) entry which is preliminary data.</text>
</comment>
<dbReference type="PROSITE" id="PS51352">
    <property type="entry name" value="THIOREDOXIN_2"/>
    <property type="match status" value="1"/>
</dbReference>
<evidence type="ECO:0000256" key="4">
    <source>
        <dbReference type="ARBA" id="ARBA00023002"/>
    </source>
</evidence>
<feature type="signal peptide" evidence="8">
    <location>
        <begin position="1"/>
        <end position="20"/>
    </location>
</feature>
<evidence type="ECO:0000256" key="3">
    <source>
        <dbReference type="ARBA" id="ARBA00022862"/>
    </source>
</evidence>
<dbReference type="Gene3D" id="3.40.30.10">
    <property type="entry name" value="Glutaredoxin"/>
    <property type="match status" value="1"/>
</dbReference>
<keyword evidence="3" id="KW-0049">Antioxidant</keyword>
<proteinExistence type="inferred from homology"/>
<keyword evidence="4 7" id="KW-0560">Oxidoreductase</keyword>
<protein>
    <recommendedName>
        <fullName evidence="7">Glutathione peroxidase</fullName>
    </recommendedName>
</protein>
<dbReference type="FunFam" id="3.40.30.10:FF:000010">
    <property type="entry name" value="Glutathione peroxidase"/>
    <property type="match status" value="1"/>
</dbReference>
<comment type="catalytic activity">
    <reaction evidence="6">
        <text>a hydroperoxide + [thioredoxin]-dithiol = an alcohol + [thioredoxin]-disulfide + H2O</text>
        <dbReference type="Rhea" id="RHEA:62620"/>
        <dbReference type="Rhea" id="RHEA-COMP:10698"/>
        <dbReference type="Rhea" id="RHEA-COMP:10700"/>
        <dbReference type="ChEBI" id="CHEBI:15377"/>
        <dbReference type="ChEBI" id="CHEBI:29950"/>
        <dbReference type="ChEBI" id="CHEBI:30879"/>
        <dbReference type="ChEBI" id="CHEBI:35924"/>
        <dbReference type="ChEBI" id="CHEBI:50058"/>
        <dbReference type="EC" id="1.11.1.24"/>
    </reaction>
</comment>
<dbReference type="CDD" id="cd00340">
    <property type="entry name" value="GSH_Peroxidase"/>
    <property type="match status" value="1"/>
</dbReference>
<dbReference type="InterPro" id="IPR029759">
    <property type="entry name" value="GPX_AS"/>
</dbReference>
<keyword evidence="8" id="KW-0732">Signal</keyword>
<evidence type="ECO:0000313" key="10">
    <source>
        <dbReference type="EMBL" id="KAJ9609267.1"/>
    </source>
</evidence>
<gene>
    <name evidence="10" type="ORF">H2204_015619</name>
</gene>
<keyword evidence="2 7" id="KW-0575">Peroxidase</keyword>
<dbReference type="SUPFAM" id="SSF52833">
    <property type="entry name" value="Thioredoxin-like"/>
    <property type="match status" value="1"/>
</dbReference>
<sequence length="344" mass="36477">MRFHRFASLALGVLLAACSSTPPASEDAGTVAAAADSPEAAAAYEEARDVDCRAAGGTLQPLGRLQRVQCVIPYADAGRTCSSKSDCSGQCLATGELAAGVVATGTCQRAGHDLRGLRVVPAAGRQPHEPSGTVVRLPDRGRHYRTRAAVCWWAFPRCSRSPRVSTPIQDISLTTIDGQPSSLADYQGKVLLLVNVASKCGLTPQYEGLQALYAEKHAQGLEVLGFPANNFLGQEPGSEAEIQQFCQLTYDVSFPMFAKISVAGEDTHPLYQQLTAAQPQAIGEGPLRERLASKEIPIHAAPAVLWNFEKFLVGRDGKVIARFAPDVAADDARLRAAVEAALAA</sequence>
<evidence type="ECO:0000256" key="5">
    <source>
        <dbReference type="ARBA" id="ARBA00023284"/>
    </source>
</evidence>
<name>A0AA39CII5_9EURO</name>
<dbReference type="PROSITE" id="PS51257">
    <property type="entry name" value="PROKAR_LIPOPROTEIN"/>
    <property type="match status" value="1"/>
</dbReference>
<dbReference type="AlphaFoldDB" id="A0AA39CII5"/>
<dbReference type="InterPro" id="IPR036249">
    <property type="entry name" value="Thioredoxin-like_sf"/>
</dbReference>